<dbReference type="InterPro" id="IPR003675">
    <property type="entry name" value="Rce1/LyrA-like_dom"/>
</dbReference>
<dbReference type="GO" id="GO:0016787">
    <property type="term" value="F:hydrolase activity"/>
    <property type="evidence" value="ECO:0007669"/>
    <property type="project" value="UniProtKB-KW"/>
</dbReference>
<feature type="transmembrane region" description="Helical" evidence="1">
    <location>
        <begin position="187"/>
        <end position="206"/>
    </location>
</feature>
<comment type="caution">
    <text evidence="3">The sequence shown here is derived from an EMBL/GenBank/DDBJ whole genome shotgun (WGS) entry which is preliminary data.</text>
</comment>
<feature type="transmembrane region" description="Helical" evidence="1">
    <location>
        <begin position="73"/>
        <end position="90"/>
    </location>
</feature>
<sequence>MKFKARWLEMLVLFALVPLAGLGAQHYLHTFLLPTLIAIAVLCLWLILQDPGFKRFRLVNGANLSKALWRRRPAFIAGLCVSGILFFSFSDTRWFHLPTQETERWLVLLVVYPLCSVIPQELIYRTFFFHRYKKIIPKKRTRAWLSAIFFAWAHVIYGNWIAVGVAFGGGLLFAFTYAKSRSTLACVIEHSIWGLWLFSFGLGQYIDSGRL</sequence>
<feature type="transmembrane region" description="Helical" evidence="1">
    <location>
        <begin position="144"/>
        <end position="175"/>
    </location>
</feature>
<keyword evidence="3" id="KW-0378">Hydrolase</keyword>
<evidence type="ECO:0000256" key="1">
    <source>
        <dbReference type="SAM" id="Phobius"/>
    </source>
</evidence>
<keyword evidence="1" id="KW-0472">Membrane</keyword>
<feature type="transmembrane region" description="Helical" evidence="1">
    <location>
        <begin position="7"/>
        <end position="25"/>
    </location>
</feature>
<gene>
    <name evidence="3" type="ORF">ACFOX3_08335</name>
</gene>
<accession>A0ABV8V5X3</accession>
<evidence type="ECO:0000313" key="4">
    <source>
        <dbReference type="Proteomes" id="UP001595840"/>
    </source>
</evidence>
<dbReference type="Pfam" id="PF02517">
    <property type="entry name" value="Rce1-like"/>
    <property type="match status" value="1"/>
</dbReference>
<feature type="transmembrane region" description="Helical" evidence="1">
    <location>
        <begin position="105"/>
        <end position="124"/>
    </location>
</feature>
<evidence type="ECO:0000259" key="2">
    <source>
        <dbReference type="Pfam" id="PF02517"/>
    </source>
</evidence>
<evidence type="ECO:0000313" key="3">
    <source>
        <dbReference type="EMBL" id="MFC4362307.1"/>
    </source>
</evidence>
<proteinExistence type="predicted"/>
<protein>
    <submittedName>
        <fullName evidence="3">CPBP family intramembrane glutamic endopeptidase</fullName>
        <ecNumber evidence="3">3.4.-.-</ecNumber>
    </submittedName>
</protein>
<feature type="domain" description="CAAX prenyl protease 2/Lysostaphin resistance protein A-like" evidence="2">
    <location>
        <begin position="105"/>
        <end position="194"/>
    </location>
</feature>
<dbReference type="EC" id="3.4.-.-" evidence="3"/>
<dbReference type="RefSeq" id="WP_290260661.1">
    <property type="nucleotide sequence ID" value="NZ_JAUFQG010000004.1"/>
</dbReference>
<keyword evidence="4" id="KW-1185">Reference proteome</keyword>
<dbReference type="EMBL" id="JBHSCX010000006">
    <property type="protein sequence ID" value="MFC4362307.1"/>
    <property type="molecule type" value="Genomic_DNA"/>
</dbReference>
<keyword evidence="1" id="KW-0812">Transmembrane</keyword>
<feature type="transmembrane region" description="Helical" evidence="1">
    <location>
        <begin position="31"/>
        <end position="48"/>
    </location>
</feature>
<organism evidence="3 4">
    <name type="scientific">Simiduia curdlanivorans</name>
    <dbReference type="NCBI Taxonomy" id="1492769"/>
    <lineage>
        <taxon>Bacteria</taxon>
        <taxon>Pseudomonadati</taxon>
        <taxon>Pseudomonadota</taxon>
        <taxon>Gammaproteobacteria</taxon>
        <taxon>Cellvibrionales</taxon>
        <taxon>Cellvibrionaceae</taxon>
        <taxon>Simiduia</taxon>
    </lineage>
</organism>
<keyword evidence="1" id="KW-1133">Transmembrane helix</keyword>
<reference evidence="4" key="1">
    <citation type="journal article" date="2019" name="Int. J. Syst. Evol. Microbiol.">
        <title>The Global Catalogue of Microorganisms (GCM) 10K type strain sequencing project: providing services to taxonomists for standard genome sequencing and annotation.</title>
        <authorList>
            <consortium name="The Broad Institute Genomics Platform"/>
            <consortium name="The Broad Institute Genome Sequencing Center for Infectious Disease"/>
            <person name="Wu L."/>
            <person name="Ma J."/>
        </authorList>
    </citation>
    <scope>NUCLEOTIDE SEQUENCE [LARGE SCALE GENOMIC DNA]</scope>
    <source>
        <strain evidence="4">CECT 8570</strain>
    </source>
</reference>
<dbReference type="Proteomes" id="UP001595840">
    <property type="component" value="Unassembled WGS sequence"/>
</dbReference>
<name>A0ABV8V5X3_9GAMM</name>